<organism evidence="3 4">
    <name type="scientific">Helicobacter pullorum</name>
    <dbReference type="NCBI Taxonomy" id="35818"/>
    <lineage>
        <taxon>Bacteria</taxon>
        <taxon>Pseudomonadati</taxon>
        <taxon>Campylobacterota</taxon>
        <taxon>Epsilonproteobacteria</taxon>
        <taxon>Campylobacterales</taxon>
        <taxon>Helicobacteraceae</taxon>
        <taxon>Helicobacter</taxon>
    </lineage>
</organism>
<dbReference type="Pfam" id="PF05066">
    <property type="entry name" value="HARE-HTH"/>
    <property type="match status" value="1"/>
</dbReference>
<comment type="caution">
    <text evidence="3">The sequence shown here is derived from an EMBL/GenBank/DDBJ whole genome shotgun (WGS) entry which is preliminary data.</text>
</comment>
<dbReference type="GO" id="GO:0006355">
    <property type="term" value="P:regulation of DNA-templated transcription"/>
    <property type="evidence" value="ECO:0007669"/>
    <property type="project" value="InterPro"/>
</dbReference>
<evidence type="ECO:0000256" key="1">
    <source>
        <dbReference type="ARBA" id="ARBA00023163"/>
    </source>
</evidence>
<gene>
    <name evidence="3" type="ORF">HPU229334_09085</name>
</gene>
<feature type="domain" description="HTH HARE-type" evidence="2">
    <location>
        <begin position="10"/>
        <end position="86"/>
    </location>
</feature>
<evidence type="ECO:0000259" key="2">
    <source>
        <dbReference type="PROSITE" id="PS51913"/>
    </source>
</evidence>
<dbReference type="AlphaFoldDB" id="A0A0N1MQ55"/>
<sequence>MQNKKNNQKYTYLQFIKDVLSQAKKPLTHKEIWKCGVQLNLNQKLDSVGKTPDATIGARIYIDLKQPNSPFIIASKKPTTFWLKSRENELSTQSLQTEISKEIKETKRDFKERDLHPLLVKFLSEDKKFDLYSKTIYHEKSAKSSSGKDKWNYPDIVGIHFPFSDYQESTLEMLANFNQPNYKLYSFELKISLDWSNLKESYFQAVSNSSWANEGYLVVFEDIDEEIINELTRLNASFGIGVIQLECETSQSRVILPSKVRELDIETLDMLVVKNIDFSNFIKNINKDIKANDKDRIAKDKYDETFDDEAMEKHLKDKKITKETL</sequence>
<evidence type="ECO:0000313" key="3">
    <source>
        <dbReference type="EMBL" id="KPH55411.1"/>
    </source>
</evidence>
<reference evidence="3 4" key="1">
    <citation type="submission" date="2014-06" db="EMBL/GenBank/DDBJ databases">
        <title>Helicobacter pullorum isolates in fresh chicken meat - phenotypic and genotypic features.</title>
        <authorList>
            <person name="Borges V."/>
            <person name="Santos A."/>
            <person name="Correia C.B."/>
            <person name="Saraiva M."/>
            <person name="Menard A."/>
            <person name="Vieira L."/>
            <person name="Sampaio D.A."/>
            <person name="Gomes J.P."/>
            <person name="Oleastro M."/>
        </authorList>
    </citation>
    <scope>NUCLEOTIDE SEQUENCE [LARGE SCALE GENOMIC DNA]</scope>
    <source>
        <strain evidence="3 4">229334/12</strain>
    </source>
</reference>
<keyword evidence="1" id="KW-0804">Transcription</keyword>
<name>A0A0N1MQ55_9HELI</name>
<dbReference type="InterPro" id="IPR007759">
    <property type="entry name" value="Asxl_HARE-HTH"/>
</dbReference>
<dbReference type="PROSITE" id="PS51913">
    <property type="entry name" value="HTH_HARE"/>
    <property type="match status" value="1"/>
</dbReference>
<dbReference type="Proteomes" id="UP000037997">
    <property type="component" value="Unassembled WGS sequence"/>
</dbReference>
<dbReference type="PATRIC" id="fig|35818.11.peg.1794"/>
<accession>A0A0N1MQ55</accession>
<proteinExistence type="predicted"/>
<protein>
    <submittedName>
        <fullName evidence="3">HrgA protein</fullName>
    </submittedName>
</protein>
<evidence type="ECO:0000313" key="4">
    <source>
        <dbReference type="Proteomes" id="UP000037997"/>
    </source>
</evidence>
<dbReference type="RefSeq" id="WP_054198281.1">
    <property type="nucleotide sequence ID" value="NZ_JNOA01000043.1"/>
</dbReference>
<dbReference type="EMBL" id="JNOC01000044">
    <property type="protein sequence ID" value="KPH55411.1"/>
    <property type="molecule type" value="Genomic_DNA"/>
</dbReference>